<dbReference type="InterPro" id="IPR000436">
    <property type="entry name" value="Sushi_SCR_CCP_dom"/>
</dbReference>
<keyword evidence="3" id="KW-1133">Transmembrane helix</keyword>
<evidence type="ECO:0000256" key="2">
    <source>
        <dbReference type="SAM" id="MobiDB-lite"/>
    </source>
</evidence>
<dbReference type="VEuPathDB" id="VectorBase:BGLB021475"/>
<evidence type="ECO:0000313" key="4">
    <source>
        <dbReference type="EnsemblMetazoa" id="BGLB021475-PA"/>
    </source>
</evidence>
<evidence type="ECO:0000256" key="1">
    <source>
        <dbReference type="ARBA" id="ARBA00023157"/>
    </source>
</evidence>
<feature type="compositionally biased region" description="Polar residues" evidence="2">
    <location>
        <begin position="266"/>
        <end position="280"/>
    </location>
</feature>
<feature type="region of interest" description="Disordered" evidence="2">
    <location>
        <begin position="96"/>
        <end position="129"/>
    </location>
</feature>
<feature type="region of interest" description="Disordered" evidence="2">
    <location>
        <begin position="251"/>
        <end position="314"/>
    </location>
</feature>
<proteinExistence type="predicted"/>
<dbReference type="AlphaFoldDB" id="A0A2C9KMP5"/>
<keyword evidence="3" id="KW-0472">Membrane</keyword>
<name>A0A2C9KMP5_BIOGL</name>
<dbReference type="Proteomes" id="UP000076420">
    <property type="component" value="Unassembled WGS sequence"/>
</dbReference>
<accession>A0A2C9KMP5</accession>
<gene>
    <name evidence="4" type="primary">106056009</name>
</gene>
<feature type="compositionally biased region" description="Low complexity" evidence="2">
    <location>
        <begin position="353"/>
        <end position="367"/>
    </location>
</feature>
<evidence type="ECO:0008006" key="6">
    <source>
        <dbReference type="Google" id="ProtNLM"/>
    </source>
</evidence>
<protein>
    <recommendedName>
        <fullName evidence="6">Sushi domain-containing protein</fullName>
    </recommendedName>
</protein>
<dbReference type="OrthoDB" id="6091648at2759"/>
<organism evidence="4 5">
    <name type="scientific">Biomphalaria glabrata</name>
    <name type="common">Bloodfluke planorb</name>
    <name type="synonym">Freshwater snail</name>
    <dbReference type="NCBI Taxonomy" id="6526"/>
    <lineage>
        <taxon>Eukaryota</taxon>
        <taxon>Metazoa</taxon>
        <taxon>Spiralia</taxon>
        <taxon>Lophotrochozoa</taxon>
        <taxon>Mollusca</taxon>
        <taxon>Gastropoda</taxon>
        <taxon>Heterobranchia</taxon>
        <taxon>Euthyneura</taxon>
        <taxon>Panpulmonata</taxon>
        <taxon>Hygrophila</taxon>
        <taxon>Lymnaeoidea</taxon>
        <taxon>Planorbidae</taxon>
        <taxon>Biomphalaria</taxon>
    </lineage>
</organism>
<dbReference type="EnsemblMetazoa" id="BGLB021475-RA">
    <property type="protein sequence ID" value="BGLB021475-PA"/>
    <property type="gene ID" value="BGLB021475"/>
</dbReference>
<evidence type="ECO:0000313" key="5">
    <source>
        <dbReference type="Proteomes" id="UP000076420"/>
    </source>
</evidence>
<feature type="region of interest" description="Disordered" evidence="2">
    <location>
        <begin position="351"/>
        <end position="373"/>
    </location>
</feature>
<evidence type="ECO:0000256" key="3">
    <source>
        <dbReference type="SAM" id="Phobius"/>
    </source>
</evidence>
<feature type="transmembrane region" description="Helical" evidence="3">
    <location>
        <begin position="68"/>
        <end position="91"/>
    </location>
</feature>
<feature type="compositionally biased region" description="Polar residues" evidence="2">
    <location>
        <begin position="188"/>
        <end position="217"/>
    </location>
</feature>
<dbReference type="VEuPathDB" id="VectorBase:BGLAX_027259"/>
<dbReference type="KEGG" id="bgt:106056009"/>
<feature type="compositionally biased region" description="Low complexity" evidence="2">
    <location>
        <begin position="103"/>
        <end position="114"/>
    </location>
</feature>
<sequence length="540" mass="59579">MCDNLPATEDPPENYFIDNALRNVGQIVTVYCKNTTVAILKCLPDLKWNATVPACPSSNQTKDSLSEMLIIVWVVGAILLLALIILIVIIVRSRSKNGCRPRSPTSSPSSIFHITSHRREGGDNPAFSRADERCGEWSFHRAADLRDSTRLPSYQEAILNHYITVPARAGNLNPDRSNFNRASAPPSYRTSQHHNQPINASENRSADSTAQSENRNTPVDPPAENPNNTNSANAQTDTVQANRYAENYPQCFFEEEPPPPYTPGPSNTNMYRSPSRQSHPQRGGFTRRNLLGAGARSRLPPRRDTNQRTNAGVNVQERNTQANHEATQTLHNVPYDTMATLAVPNRRQSIHTNSSSVNSVSANPVTSQGSKTDIVNCSVPSSLAAERISNTVDNGNSNPHEQCSRSIVENNSGQSQHEPLYVMRSTKPSSEGYNFYPAHSSLTLPSHPYAAESHPIGTSTPIHQSPAVARRFVPDDRPSPLPIPRQFHPTGYNSQPEQYIFYMGSSSTNGVLQPASQNCPYPAQIRNHSAPLARLEVEYF</sequence>
<feature type="region of interest" description="Disordered" evidence="2">
    <location>
        <begin position="169"/>
        <end position="233"/>
    </location>
</feature>
<dbReference type="CDD" id="cd00033">
    <property type="entry name" value="CCP"/>
    <property type="match status" value="1"/>
</dbReference>
<keyword evidence="3" id="KW-0812">Transmembrane</keyword>
<reference evidence="4" key="1">
    <citation type="submission" date="2020-05" db="UniProtKB">
        <authorList>
            <consortium name="EnsemblMetazoa"/>
        </authorList>
    </citation>
    <scope>IDENTIFICATION</scope>
    <source>
        <strain evidence="4">BB02</strain>
    </source>
</reference>
<keyword evidence="1" id="KW-1015">Disulfide bond</keyword>